<keyword evidence="2" id="KW-1185">Reference proteome</keyword>
<dbReference type="Proteomes" id="UP001500908">
    <property type="component" value="Unassembled WGS sequence"/>
</dbReference>
<gene>
    <name evidence="1" type="ORF">GCM10022402_10150</name>
</gene>
<reference evidence="2" key="1">
    <citation type="journal article" date="2019" name="Int. J. Syst. Evol. Microbiol.">
        <title>The Global Catalogue of Microorganisms (GCM) 10K type strain sequencing project: providing services to taxonomists for standard genome sequencing and annotation.</title>
        <authorList>
            <consortium name="The Broad Institute Genomics Platform"/>
            <consortium name="The Broad Institute Genome Sequencing Center for Infectious Disease"/>
            <person name="Wu L."/>
            <person name="Ma J."/>
        </authorList>
    </citation>
    <scope>NUCLEOTIDE SEQUENCE [LARGE SCALE GENOMIC DNA]</scope>
    <source>
        <strain evidence="2">JCM 17137</strain>
    </source>
</reference>
<evidence type="ECO:0000313" key="1">
    <source>
        <dbReference type="EMBL" id="GAA3731406.1"/>
    </source>
</evidence>
<protein>
    <submittedName>
        <fullName evidence="1">Uncharacterized protein</fullName>
    </submittedName>
</protein>
<name>A0ABP7F4V8_9ACTN</name>
<accession>A0ABP7F4V8</accession>
<dbReference type="EMBL" id="BAABDD010000003">
    <property type="protein sequence ID" value="GAA3731406.1"/>
    <property type="molecule type" value="Genomic_DNA"/>
</dbReference>
<evidence type="ECO:0000313" key="2">
    <source>
        <dbReference type="Proteomes" id="UP001500908"/>
    </source>
</evidence>
<organism evidence="1 2">
    <name type="scientific">Salinactinospora qingdaonensis</name>
    <dbReference type="NCBI Taxonomy" id="702744"/>
    <lineage>
        <taxon>Bacteria</taxon>
        <taxon>Bacillati</taxon>
        <taxon>Actinomycetota</taxon>
        <taxon>Actinomycetes</taxon>
        <taxon>Streptosporangiales</taxon>
        <taxon>Nocardiopsidaceae</taxon>
        <taxon>Salinactinospora</taxon>
    </lineage>
</organism>
<sequence>MLYPEMFYLCSERNDMLNEVATPRISRIRRFGRVAAVAAAAPVLSVAVAAPASAAALAPTAAEVDKVVADTLDRTSEAVVVLVHS</sequence>
<comment type="caution">
    <text evidence="1">The sequence shown here is derived from an EMBL/GenBank/DDBJ whole genome shotgun (WGS) entry which is preliminary data.</text>
</comment>
<proteinExistence type="predicted"/>